<feature type="domain" description="Peptidase S9 prolyl oligopeptidase catalytic" evidence="2">
    <location>
        <begin position="123"/>
        <end position="313"/>
    </location>
</feature>
<keyword evidence="4" id="KW-1185">Reference proteome</keyword>
<dbReference type="Pfam" id="PF00326">
    <property type="entry name" value="Peptidase_S9"/>
    <property type="match status" value="1"/>
</dbReference>
<dbReference type="InterPro" id="IPR029058">
    <property type="entry name" value="AB_hydrolase_fold"/>
</dbReference>
<sequence length="314" mass="35503">MKKVIIGLVITVVVLLTIIAGGAVYMFGVSLDRKVTPTDEEDAYAFLYEHDPSLKIWVDSLRENSALQDTFIVATDGSKLHALYVRSAIASPNTALIIHGYTDNSIRMLMIGHLYNKEMGYNILLPDLRAHGKSDGEYIQMGWKDRLDIMEWIDVTKGIYGDTTRMVIHGISMGAATTMMTSGEDLPENIKCFVEDCGYTSVWDEFTHKLKDDYGLPAFPILNAASSYSQMKVGWNFKEASALEQLKKSKLPMFFIHGDKDTYVPTWMVNVLYDAKQGDKELWIVPNVEHANAYWDCTDEYVAKTNQFVSKYIN</sequence>
<reference evidence="3 4" key="1">
    <citation type="submission" date="2018-03" db="EMBL/GenBank/DDBJ databases">
        <title>Genomic Encyclopedia of Archaeal and Bacterial Type Strains, Phase II (KMG-II): from individual species to whole genera.</title>
        <authorList>
            <person name="Goeker M."/>
        </authorList>
    </citation>
    <scope>NUCLEOTIDE SEQUENCE [LARGE SCALE GENOMIC DNA]</scope>
    <source>
        <strain evidence="3 4">DSM 100214</strain>
    </source>
</reference>
<evidence type="ECO:0000256" key="1">
    <source>
        <dbReference type="SAM" id="Phobius"/>
    </source>
</evidence>
<dbReference type="GO" id="GO:0006508">
    <property type="term" value="P:proteolysis"/>
    <property type="evidence" value="ECO:0007669"/>
    <property type="project" value="InterPro"/>
</dbReference>
<dbReference type="Proteomes" id="UP000247973">
    <property type="component" value="Unassembled WGS sequence"/>
</dbReference>
<dbReference type="AlphaFoldDB" id="A0A2V3PN62"/>
<dbReference type="EMBL" id="QICL01000022">
    <property type="protein sequence ID" value="PXV62107.1"/>
    <property type="molecule type" value="Genomic_DNA"/>
</dbReference>
<dbReference type="InterPro" id="IPR052920">
    <property type="entry name" value="DNA-binding_regulatory"/>
</dbReference>
<dbReference type="InterPro" id="IPR001375">
    <property type="entry name" value="Peptidase_S9_cat"/>
</dbReference>
<dbReference type="RefSeq" id="WP_110311651.1">
    <property type="nucleotide sequence ID" value="NZ_QICL01000022.1"/>
</dbReference>
<dbReference type="GO" id="GO:0008236">
    <property type="term" value="F:serine-type peptidase activity"/>
    <property type="evidence" value="ECO:0007669"/>
    <property type="project" value="InterPro"/>
</dbReference>
<evidence type="ECO:0000313" key="3">
    <source>
        <dbReference type="EMBL" id="PXV62107.1"/>
    </source>
</evidence>
<comment type="caution">
    <text evidence="3">The sequence shown here is derived from an EMBL/GenBank/DDBJ whole genome shotgun (WGS) entry which is preliminary data.</text>
</comment>
<dbReference type="Gene3D" id="3.40.50.1820">
    <property type="entry name" value="alpha/beta hydrolase"/>
    <property type="match status" value="1"/>
</dbReference>
<keyword evidence="1" id="KW-0812">Transmembrane</keyword>
<gene>
    <name evidence="3" type="ORF">CLV62_12262</name>
</gene>
<keyword evidence="1" id="KW-0472">Membrane</keyword>
<protein>
    <recommendedName>
        <fullName evidence="2">Peptidase S9 prolyl oligopeptidase catalytic domain-containing protein</fullName>
    </recommendedName>
</protein>
<dbReference type="OrthoDB" id="9777090at2"/>
<evidence type="ECO:0000313" key="4">
    <source>
        <dbReference type="Proteomes" id="UP000247973"/>
    </source>
</evidence>
<evidence type="ECO:0000259" key="2">
    <source>
        <dbReference type="Pfam" id="PF00326"/>
    </source>
</evidence>
<accession>A0A2V3PN62</accession>
<dbReference type="SUPFAM" id="SSF53474">
    <property type="entry name" value="alpha/beta-Hydrolases"/>
    <property type="match status" value="1"/>
</dbReference>
<keyword evidence="1" id="KW-1133">Transmembrane helix</keyword>
<dbReference type="PANTHER" id="PTHR43358">
    <property type="entry name" value="ALPHA/BETA-HYDROLASE"/>
    <property type="match status" value="1"/>
</dbReference>
<name>A0A2V3PN62_9BACT</name>
<proteinExistence type="predicted"/>
<dbReference type="PANTHER" id="PTHR43358:SF4">
    <property type="entry name" value="ALPHA_BETA HYDROLASE FOLD-1 DOMAIN-CONTAINING PROTEIN"/>
    <property type="match status" value="1"/>
</dbReference>
<feature type="transmembrane region" description="Helical" evidence="1">
    <location>
        <begin position="6"/>
        <end position="27"/>
    </location>
</feature>
<organism evidence="3 4">
    <name type="scientific">Dysgonomonas alginatilytica</name>
    <dbReference type="NCBI Taxonomy" id="1605892"/>
    <lineage>
        <taxon>Bacteria</taxon>
        <taxon>Pseudomonadati</taxon>
        <taxon>Bacteroidota</taxon>
        <taxon>Bacteroidia</taxon>
        <taxon>Bacteroidales</taxon>
        <taxon>Dysgonomonadaceae</taxon>
        <taxon>Dysgonomonas</taxon>
    </lineage>
</organism>